<dbReference type="InterPro" id="IPR013762">
    <property type="entry name" value="Integrase-like_cat_sf"/>
</dbReference>
<organism evidence="9 10">
    <name type="scientific">Thalassoglobus neptunius</name>
    <dbReference type="NCBI Taxonomy" id="1938619"/>
    <lineage>
        <taxon>Bacteria</taxon>
        <taxon>Pseudomonadati</taxon>
        <taxon>Planctomycetota</taxon>
        <taxon>Planctomycetia</taxon>
        <taxon>Planctomycetales</taxon>
        <taxon>Planctomycetaceae</taxon>
        <taxon>Thalassoglobus</taxon>
    </lineage>
</organism>
<evidence type="ECO:0000256" key="5">
    <source>
        <dbReference type="PROSITE-ProRule" id="PRU01248"/>
    </source>
</evidence>
<keyword evidence="3 5" id="KW-0238">DNA-binding</keyword>
<comment type="similarity">
    <text evidence="1">Belongs to the 'phage' integrase family.</text>
</comment>
<feature type="domain" description="Core-binding (CB)" evidence="8">
    <location>
        <begin position="6"/>
        <end position="95"/>
    </location>
</feature>
<gene>
    <name evidence="9" type="ORF">KOR42_41680</name>
</gene>
<dbReference type="Gene3D" id="1.10.443.10">
    <property type="entry name" value="Intergrase catalytic core"/>
    <property type="match status" value="1"/>
</dbReference>
<evidence type="ECO:0000256" key="3">
    <source>
        <dbReference type="ARBA" id="ARBA00023125"/>
    </source>
</evidence>
<feature type="region of interest" description="Disordered" evidence="6">
    <location>
        <begin position="327"/>
        <end position="349"/>
    </location>
</feature>
<dbReference type="GO" id="GO:0003677">
    <property type="term" value="F:DNA binding"/>
    <property type="evidence" value="ECO:0007669"/>
    <property type="project" value="UniProtKB-UniRule"/>
</dbReference>
<keyword evidence="4" id="KW-0233">DNA recombination</keyword>
<dbReference type="InterPro" id="IPR002104">
    <property type="entry name" value="Integrase_catalytic"/>
</dbReference>
<dbReference type="InterPro" id="IPR050090">
    <property type="entry name" value="Tyrosine_recombinase_XerCD"/>
</dbReference>
<dbReference type="PROSITE" id="PS51900">
    <property type="entry name" value="CB"/>
    <property type="match status" value="1"/>
</dbReference>
<evidence type="ECO:0000313" key="9">
    <source>
        <dbReference type="EMBL" id="TWT47170.1"/>
    </source>
</evidence>
<evidence type="ECO:0000313" key="10">
    <source>
        <dbReference type="Proteomes" id="UP000317243"/>
    </source>
</evidence>
<dbReference type="InterPro" id="IPR010998">
    <property type="entry name" value="Integrase_recombinase_N"/>
</dbReference>
<evidence type="ECO:0000259" key="7">
    <source>
        <dbReference type="PROSITE" id="PS51898"/>
    </source>
</evidence>
<accession>A0A5C5W933</accession>
<keyword evidence="10" id="KW-1185">Reference proteome</keyword>
<dbReference type="RefSeq" id="WP_146511554.1">
    <property type="nucleotide sequence ID" value="NZ_SIHI01000023.1"/>
</dbReference>
<reference evidence="9 10" key="1">
    <citation type="submission" date="2019-02" db="EMBL/GenBank/DDBJ databases">
        <title>Deep-cultivation of Planctomycetes and their phenomic and genomic characterization uncovers novel biology.</title>
        <authorList>
            <person name="Wiegand S."/>
            <person name="Jogler M."/>
            <person name="Boedeker C."/>
            <person name="Pinto D."/>
            <person name="Vollmers J."/>
            <person name="Rivas-Marin E."/>
            <person name="Kohn T."/>
            <person name="Peeters S.H."/>
            <person name="Heuer A."/>
            <person name="Rast P."/>
            <person name="Oberbeckmann S."/>
            <person name="Bunk B."/>
            <person name="Jeske O."/>
            <person name="Meyerdierks A."/>
            <person name="Storesund J.E."/>
            <person name="Kallscheuer N."/>
            <person name="Luecker S."/>
            <person name="Lage O.M."/>
            <person name="Pohl T."/>
            <person name="Merkel B.J."/>
            <person name="Hornburger P."/>
            <person name="Mueller R.-W."/>
            <person name="Bruemmer F."/>
            <person name="Labrenz M."/>
            <person name="Spormann A.M."/>
            <person name="Op Den Camp H."/>
            <person name="Overmann J."/>
            <person name="Amann R."/>
            <person name="Jetten M.S.M."/>
            <person name="Mascher T."/>
            <person name="Medema M.H."/>
            <person name="Devos D.P."/>
            <person name="Kaster A.-K."/>
            <person name="Ovreas L."/>
            <person name="Rohde M."/>
            <person name="Galperin M.Y."/>
            <person name="Jogler C."/>
        </authorList>
    </citation>
    <scope>NUCLEOTIDE SEQUENCE [LARGE SCALE GENOMIC DNA]</scope>
    <source>
        <strain evidence="9 10">KOR42</strain>
    </source>
</reference>
<dbReference type="GO" id="GO:0015074">
    <property type="term" value="P:DNA integration"/>
    <property type="evidence" value="ECO:0007669"/>
    <property type="project" value="UniProtKB-KW"/>
</dbReference>
<dbReference type="SUPFAM" id="SSF56349">
    <property type="entry name" value="DNA breaking-rejoining enzymes"/>
    <property type="match status" value="1"/>
</dbReference>
<feature type="domain" description="Tyr recombinase" evidence="7">
    <location>
        <begin position="143"/>
        <end position="322"/>
    </location>
</feature>
<protein>
    <submittedName>
        <fullName evidence="9">Site-specific tyrosine recombinase XerC</fullName>
    </submittedName>
</protein>
<evidence type="ECO:0000256" key="4">
    <source>
        <dbReference type="ARBA" id="ARBA00023172"/>
    </source>
</evidence>
<dbReference type="OrthoDB" id="270835at2"/>
<evidence type="ECO:0000259" key="8">
    <source>
        <dbReference type="PROSITE" id="PS51900"/>
    </source>
</evidence>
<dbReference type="InterPro" id="IPR011010">
    <property type="entry name" value="DNA_brk_join_enz"/>
</dbReference>
<dbReference type="PANTHER" id="PTHR30349:SF41">
    <property type="entry name" value="INTEGRASE_RECOMBINASE PROTEIN MJ0367-RELATED"/>
    <property type="match status" value="1"/>
</dbReference>
<name>A0A5C5W933_9PLAN</name>
<dbReference type="AlphaFoldDB" id="A0A5C5W933"/>
<proteinExistence type="inferred from homology"/>
<dbReference type="Gene3D" id="1.10.150.130">
    <property type="match status" value="1"/>
</dbReference>
<sequence>MIIKSSTSLTLREAFESYHRCRQHKARTIEDYYTALNHWERETVNPDVSQLTNLDLRRFREALLDHVPDGGINPLKPTTVAKYLREIQAIFVTLGPPGPRCPDSLGIIQQVPYCKKPLVGDTDVITATIEEIEAIYEACQVAQWPRKVTEEIDDTTLRVIRIDSAHWWRTLLVYLYNIGSRLNEFLTLKTEWVDLQRGRLKIDPEKNGARNYKPINAALADHLERLLQAPREYVFACPKNSKKLYEVWYAIQAEAGIQVDREKGSRRVPFYGFHEIRKTCGTTWADFSEKAAQHMLGHKSINTTRKHYLNGSSIASKIEIPQPGAFIREEESTPPPPKNDGPPVLRVVG</sequence>
<keyword evidence="2" id="KW-0229">DNA integration</keyword>
<dbReference type="PANTHER" id="PTHR30349">
    <property type="entry name" value="PHAGE INTEGRASE-RELATED"/>
    <property type="match status" value="1"/>
</dbReference>
<evidence type="ECO:0000256" key="6">
    <source>
        <dbReference type="SAM" id="MobiDB-lite"/>
    </source>
</evidence>
<dbReference type="InterPro" id="IPR044068">
    <property type="entry name" value="CB"/>
</dbReference>
<evidence type="ECO:0000256" key="2">
    <source>
        <dbReference type="ARBA" id="ARBA00022908"/>
    </source>
</evidence>
<dbReference type="Pfam" id="PF00589">
    <property type="entry name" value="Phage_integrase"/>
    <property type="match status" value="1"/>
</dbReference>
<evidence type="ECO:0000256" key="1">
    <source>
        <dbReference type="ARBA" id="ARBA00008857"/>
    </source>
</evidence>
<dbReference type="Proteomes" id="UP000317243">
    <property type="component" value="Unassembled WGS sequence"/>
</dbReference>
<dbReference type="PROSITE" id="PS51898">
    <property type="entry name" value="TYR_RECOMBINASE"/>
    <property type="match status" value="1"/>
</dbReference>
<dbReference type="EMBL" id="SIHI01000023">
    <property type="protein sequence ID" value="TWT47170.1"/>
    <property type="molecule type" value="Genomic_DNA"/>
</dbReference>
<dbReference type="GO" id="GO:0006310">
    <property type="term" value="P:DNA recombination"/>
    <property type="evidence" value="ECO:0007669"/>
    <property type="project" value="UniProtKB-KW"/>
</dbReference>
<comment type="caution">
    <text evidence="9">The sequence shown here is derived from an EMBL/GenBank/DDBJ whole genome shotgun (WGS) entry which is preliminary data.</text>
</comment>